<sequence length="105" mass="11336">MMNQQEISRRSALQIGFLGGLGLSLPGFLKLTAANAESAVSKTRKADAVLFLNLAGGVSHLDTLDRKPDAPSETQGEFQSIQTCLSGFHVCEYMPRYAAKADQFT</sequence>
<feature type="non-terminal residue" evidence="1">
    <location>
        <position position="105"/>
    </location>
</feature>
<dbReference type="Pfam" id="PF07394">
    <property type="entry name" value="DUF1501"/>
    <property type="match status" value="1"/>
</dbReference>
<dbReference type="InterPro" id="IPR010869">
    <property type="entry name" value="DUF1501"/>
</dbReference>
<organism evidence="1 2">
    <name type="scientific">Gimesia maris</name>
    <dbReference type="NCBI Taxonomy" id="122"/>
    <lineage>
        <taxon>Bacteria</taxon>
        <taxon>Pseudomonadati</taxon>
        <taxon>Planctomycetota</taxon>
        <taxon>Planctomycetia</taxon>
        <taxon>Planctomycetales</taxon>
        <taxon>Planctomycetaceae</taxon>
        <taxon>Gimesia</taxon>
    </lineage>
</organism>
<dbReference type="AlphaFoldDB" id="A0A3D3RAE7"/>
<proteinExistence type="predicted"/>
<dbReference type="PROSITE" id="PS51318">
    <property type="entry name" value="TAT"/>
    <property type="match status" value="1"/>
</dbReference>
<accession>A0A3D3RAE7</accession>
<reference evidence="1 2" key="1">
    <citation type="journal article" date="2018" name="Nat. Biotechnol.">
        <title>A standardized bacterial taxonomy based on genome phylogeny substantially revises the tree of life.</title>
        <authorList>
            <person name="Parks D.H."/>
            <person name="Chuvochina M."/>
            <person name="Waite D.W."/>
            <person name="Rinke C."/>
            <person name="Skarshewski A."/>
            <person name="Chaumeil P.A."/>
            <person name="Hugenholtz P."/>
        </authorList>
    </citation>
    <scope>NUCLEOTIDE SEQUENCE [LARGE SCALE GENOMIC DNA]</scope>
    <source>
        <strain evidence="1">UBA9375</strain>
    </source>
</reference>
<gene>
    <name evidence="1" type="ORF">DIT97_23365</name>
</gene>
<dbReference type="EMBL" id="DQAY01000140">
    <property type="protein sequence ID" value="HCO25815.1"/>
    <property type="molecule type" value="Genomic_DNA"/>
</dbReference>
<protein>
    <submittedName>
        <fullName evidence="1">DUF1501 domain-containing protein</fullName>
    </submittedName>
</protein>
<name>A0A3D3RAE7_9PLAN</name>
<dbReference type="Proteomes" id="UP000263642">
    <property type="component" value="Unassembled WGS sequence"/>
</dbReference>
<dbReference type="InterPro" id="IPR006311">
    <property type="entry name" value="TAT_signal"/>
</dbReference>
<comment type="caution">
    <text evidence="1">The sequence shown here is derived from an EMBL/GenBank/DDBJ whole genome shotgun (WGS) entry which is preliminary data.</text>
</comment>
<evidence type="ECO:0000313" key="1">
    <source>
        <dbReference type="EMBL" id="HCO25815.1"/>
    </source>
</evidence>
<evidence type="ECO:0000313" key="2">
    <source>
        <dbReference type="Proteomes" id="UP000263642"/>
    </source>
</evidence>